<proteinExistence type="predicted"/>
<organism evidence="1">
    <name type="scientific">Leptolyngbya sp. NK1-12</name>
    <dbReference type="NCBI Taxonomy" id="2547451"/>
    <lineage>
        <taxon>Bacteria</taxon>
        <taxon>Bacillati</taxon>
        <taxon>Cyanobacteriota</taxon>
        <taxon>Cyanophyceae</taxon>
        <taxon>Leptolyngbyales</taxon>
        <taxon>Leptolyngbyaceae</taxon>
        <taxon>Leptolyngbya group</taxon>
        <taxon>Leptolyngbya</taxon>
    </lineage>
</organism>
<dbReference type="AlphaFoldDB" id="A0AA97AIK4"/>
<dbReference type="RefSeq" id="WP_316431808.1">
    <property type="nucleotide sequence ID" value="NZ_CP053586.1"/>
</dbReference>
<protein>
    <submittedName>
        <fullName evidence="1">Uncharacterized protein</fullName>
    </submittedName>
</protein>
<reference evidence="1" key="1">
    <citation type="submission" date="2020-05" db="EMBL/GenBank/DDBJ databases">
        <authorList>
            <person name="Zhu T."/>
            <person name="Keshari N."/>
            <person name="Lu X."/>
        </authorList>
    </citation>
    <scope>NUCLEOTIDE SEQUENCE</scope>
    <source>
        <strain evidence="1">NK1-12</strain>
    </source>
</reference>
<evidence type="ECO:0000313" key="1">
    <source>
        <dbReference type="EMBL" id="WNZ25649.1"/>
    </source>
</evidence>
<dbReference type="EMBL" id="CP053586">
    <property type="protein sequence ID" value="WNZ25649.1"/>
    <property type="molecule type" value="Genomic_DNA"/>
</dbReference>
<name>A0AA97AIK4_9CYAN</name>
<sequence>MKPMKRLQRVDSSPSAQFIHSGSLGQSIHQGKTLYRQFNHVEASQSITVKHSRLIPPVVVDLGELVGVIYRSDKGQSGQPQAYIHFMQAPPRLVSNVEGTQLYIVGGSYRITAKGIEG</sequence>
<accession>A0AA97AIK4</accession>
<gene>
    <name evidence="1" type="ORF">HJG54_24290</name>
</gene>